<evidence type="ECO:0000313" key="2">
    <source>
        <dbReference type="EMBL" id="NDU95625.1"/>
    </source>
</evidence>
<feature type="transmembrane region" description="Helical" evidence="1">
    <location>
        <begin position="98"/>
        <end position="119"/>
    </location>
</feature>
<keyword evidence="1" id="KW-1133">Transmembrane helix</keyword>
<keyword evidence="3" id="KW-1185">Reference proteome</keyword>
<organism evidence="2 3">
    <name type="scientific">Spirosoma terrae</name>
    <dbReference type="NCBI Taxonomy" id="1968276"/>
    <lineage>
        <taxon>Bacteria</taxon>
        <taxon>Pseudomonadati</taxon>
        <taxon>Bacteroidota</taxon>
        <taxon>Cytophagia</taxon>
        <taxon>Cytophagales</taxon>
        <taxon>Cytophagaceae</taxon>
        <taxon>Spirosoma</taxon>
    </lineage>
</organism>
<dbReference type="AlphaFoldDB" id="A0A6L9L4S9"/>
<protein>
    <recommendedName>
        <fullName evidence="4">Phosphatase PAP2 family protein</fullName>
    </recommendedName>
</protein>
<name>A0A6L9L4S9_9BACT</name>
<gene>
    <name evidence="2" type="ORF">GK108_12135</name>
</gene>
<dbReference type="Gene3D" id="1.20.144.10">
    <property type="entry name" value="Phosphatidic acid phosphatase type 2/haloperoxidase"/>
    <property type="match status" value="1"/>
</dbReference>
<evidence type="ECO:0000313" key="3">
    <source>
        <dbReference type="Proteomes" id="UP000474175"/>
    </source>
</evidence>
<feature type="transmembrane region" description="Helical" evidence="1">
    <location>
        <begin position="176"/>
        <end position="194"/>
    </location>
</feature>
<evidence type="ECO:0008006" key="4">
    <source>
        <dbReference type="Google" id="ProtNLM"/>
    </source>
</evidence>
<proteinExistence type="predicted"/>
<evidence type="ECO:0000256" key="1">
    <source>
        <dbReference type="SAM" id="Phobius"/>
    </source>
</evidence>
<dbReference type="Proteomes" id="UP000474175">
    <property type="component" value="Unassembled WGS sequence"/>
</dbReference>
<keyword evidence="1" id="KW-0472">Membrane</keyword>
<comment type="caution">
    <text evidence="2">The sequence shown here is derived from an EMBL/GenBank/DDBJ whole genome shotgun (WGS) entry which is preliminary data.</text>
</comment>
<sequence length="195" mass="20871">MPTLLFGILLFLAPAVLNVEAFTPTLRLSLLTLIFIGTFGVPSLLIYYLYRSGYVKSLQMEELADRRIPYFLTALVYTGVTFLFAFRMEGISTLAPEIGVLLGSISLSILSVGLISLYWQISAHSVGISGVIGAIAAIIVKFGETDLMLVLALLIILAGLVASARLQLNAHNPAQISAGFAVGLLISVASVIWLV</sequence>
<feature type="transmembrane region" description="Helical" evidence="1">
    <location>
        <begin position="28"/>
        <end position="50"/>
    </location>
</feature>
<keyword evidence="1" id="KW-0812">Transmembrane</keyword>
<feature type="transmembrane region" description="Helical" evidence="1">
    <location>
        <begin position="148"/>
        <end position="164"/>
    </location>
</feature>
<reference evidence="2 3" key="1">
    <citation type="submission" date="2020-02" db="EMBL/GenBank/DDBJ databases">
        <title>Draft genome sequence of two Spirosoma agri KCTC 52727 and Spirosoma terrae KCTC 52035.</title>
        <authorList>
            <person name="Rojas J."/>
            <person name="Ambika Manirajan B."/>
            <person name="Suarez C."/>
            <person name="Ratering S."/>
            <person name="Schnell S."/>
        </authorList>
    </citation>
    <scope>NUCLEOTIDE SEQUENCE [LARGE SCALE GENOMIC DNA]</scope>
    <source>
        <strain evidence="2 3">KCTC 52035</strain>
    </source>
</reference>
<accession>A0A6L9L4S9</accession>
<feature type="transmembrane region" description="Helical" evidence="1">
    <location>
        <begin position="126"/>
        <end position="142"/>
    </location>
</feature>
<dbReference type="EMBL" id="JAAFZH010000004">
    <property type="protein sequence ID" value="NDU95625.1"/>
    <property type="molecule type" value="Genomic_DNA"/>
</dbReference>
<feature type="transmembrane region" description="Helical" evidence="1">
    <location>
        <begin position="70"/>
        <end position="86"/>
    </location>
</feature>
<dbReference type="RefSeq" id="WP_163948020.1">
    <property type="nucleotide sequence ID" value="NZ_JAAFZH010000004.1"/>
</dbReference>